<reference evidence="2" key="1">
    <citation type="submission" date="2019-10" db="EMBL/GenBank/DDBJ databases">
        <title>Lacipirellula parvula gen. nov., sp. nov., representing a lineage of planctomycetes widespread in freshwater anoxic habitats, and description of the family Lacipirellulaceae.</title>
        <authorList>
            <person name="Dedysh S.N."/>
            <person name="Kulichevskaya I.S."/>
            <person name="Beletsky A.V."/>
            <person name="Rakitin A.L."/>
            <person name="Mardanov A.V."/>
            <person name="Ivanova A.A."/>
            <person name="Saltykova V.X."/>
            <person name="Rijpstra W.I.C."/>
            <person name="Sinninghe Damste J.S."/>
            <person name="Ravin N.V."/>
        </authorList>
    </citation>
    <scope>NUCLEOTIDE SEQUENCE [LARGE SCALE GENOMIC DNA]</scope>
    <source>
        <strain evidence="2">PX69</strain>
    </source>
</reference>
<proteinExistence type="predicted"/>
<accession>A0A5K7XHJ0</accession>
<keyword evidence="2" id="KW-1185">Reference proteome</keyword>
<dbReference type="KEGG" id="lpav:PLANPX_5530"/>
<evidence type="ECO:0000313" key="2">
    <source>
        <dbReference type="Proteomes" id="UP000326837"/>
    </source>
</evidence>
<evidence type="ECO:0000313" key="1">
    <source>
        <dbReference type="EMBL" id="BBO35918.1"/>
    </source>
</evidence>
<dbReference type="RefSeq" id="WP_152101190.1">
    <property type="nucleotide sequence ID" value="NZ_AP021861.1"/>
</dbReference>
<dbReference type="AlphaFoldDB" id="A0A5K7XHJ0"/>
<name>A0A5K7XHJ0_9BACT</name>
<dbReference type="Proteomes" id="UP000326837">
    <property type="component" value="Chromosome"/>
</dbReference>
<dbReference type="EMBL" id="AP021861">
    <property type="protein sequence ID" value="BBO35918.1"/>
    <property type="molecule type" value="Genomic_DNA"/>
</dbReference>
<protein>
    <submittedName>
        <fullName evidence="1">Uncharacterized protein</fullName>
    </submittedName>
</protein>
<gene>
    <name evidence="1" type="ORF">PLANPX_5530</name>
</gene>
<organism evidence="1 2">
    <name type="scientific">Lacipirellula parvula</name>
    <dbReference type="NCBI Taxonomy" id="2650471"/>
    <lineage>
        <taxon>Bacteria</taxon>
        <taxon>Pseudomonadati</taxon>
        <taxon>Planctomycetota</taxon>
        <taxon>Planctomycetia</taxon>
        <taxon>Pirellulales</taxon>
        <taxon>Lacipirellulaceae</taxon>
        <taxon>Lacipirellula</taxon>
    </lineage>
</organism>
<sequence>MSIESIMKSRAAVLAILALTIAVAAAGRRAYGEEPITLQQPTTTLVLKASAERSPLRRNESSIMRKESSQPRVALLQPAPPVAPEAPVAPVAPAAPPVVNQPAVMQPADVGVPFTPNYRCLCPPYCGKPMPCVDCCYKCCPDCYCSKPMPCPNPCYDCTCDDYCAKPMPCNFPKPLCGPCGPCRKSEPCPLYTPWPARGPCITH</sequence>